<dbReference type="AlphaFoldDB" id="A0A5B7K869"/>
<name>A0A5B7K869_PORTR</name>
<protein>
    <submittedName>
        <fullName evidence="1">Uncharacterized protein</fullName>
    </submittedName>
</protein>
<evidence type="ECO:0000313" key="2">
    <source>
        <dbReference type="Proteomes" id="UP000324222"/>
    </source>
</evidence>
<comment type="caution">
    <text evidence="1">The sequence shown here is derived from an EMBL/GenBank/DDBJ whole genome shotgun (WGS) entry which is preliminary data.</text>
</comment>
<accession>A0A5B7K869</accession>
<proteinExistence type="predicted"/>
<keyword evidence="2" id="KW-1185">Reference proteome</keyword>
<sequence length="100" mass="10872">MRFWPTQEDLMQLLSQAGRRAVPGPKIVPLIGPGRRARCHTLKIHKCTPQKSIISLDLRGLSGQSGARPCKSERATSVAGGGERWSIATTLSVLFCSSRT</sequence>
<dbReference type="Proteomes" id="UP000324222">
    <property type="component" value="Unassembled WGS sequence"/>
</dbReference>
<evidence type="ECO:0000313" key="1">
    <source>
        <dbReference type="EMBL" id="MPD05191.1"/>
    </source>
</evidence>
<gene>
    <name evidence="1" type="ORF">E2C01_100922</name>
</gene>
<organism evidence="1 2">
    <name type="scientific">Portunus trituberculatus</name>
    <name type="common">Swimming crab</name>
    <name type="synonym">Neptunus trituberculatus</name>
    <dbReference type="NCBI Taxonomy" id="210409"/>
    <lineage>
        <taxon>Eukaryota</taxon>
        <taxon>Metazoa</taxon>
        <taxon>Ecdysozoa</taxon>
        <taxon>Arthropoda</taxon>
        <taxon>Crustacea</taxon>
        <taxon>Multicrustacea</taxon>
        <taxon>Malacostraca</taxon>
        <taxon>Eumalacostraca</taxon>
        <taxon>Eucarida</taxon>
        <taxon>Decapoda</taxon>
        <taxon>Pleocyemata</taxon>
        <taxon>Brachyura</taxon>
        <taxon>Eubrachyura</taxon>
        <taxon>Portunoidea</taxon>
        <taxon>Portunidae</taxon>
        <taxon>Portuninae</taxon>
        <taxon>Portunus</taxon>
    </lineage>
</organism>
<dbReference type="EMBL" id="VSRR010144865">
    <property type="protein sequence ID" value="MPD05191.1"/>
    <property type="molecule type" value="Genomic_DNA"/>
</dbReference>
<reference evidence="1 2" key="1">
    <citation type="submission" date="2019-05" db="EMBL/GenBank/DDBJ databases">
        <title>Another draft genome of Portunus trituberculatus and its Hox gene families provides insights of decapod evolution.</title>
        <authorList>
            <person name="Jeong J.-H."/>
            <person name="Song I."/>
            <person name="Kim S."/>
            <person name="Choi T."/>
            <person name="Kim D."/>
            <person name="Ryu S."/>
            <person name="Kim W."/>
        </authorList>
    </citation>
    <scope>NUCLEOTIDE SEQUENCE [LARGE SCALE GENOMIC DNA]</scope>
    <source>
        <tissue evidence="1">Muscle</tissue>
    </source>
</reference>